<keyword evidence="7" id="KW-0067">ATP-binding</keyword>
<dbReference type="Pfam" id="PF06508">
    <property type="entry name" value="QueC"/>
    <property type="match status" value="1"/>
</dbReference>
<comment type="catalytic activity">
    <reaction evidence="10">
        <text>7-carboxy-7-carbaguanine + NH4(+) + 2 ATP = 7-cyano-7-carbaguanine + 2 AMP + 2 diphosphate + 2 H(+)</text>
        <dbReference type="Rhea" id="RHEA:27982"/>
        <dbReference type="ChEBI" id="CHEBI:15378"/>
        <dbReference type="ChEBI" id="CHEBI:28938"/>
        <dbReference type="ChEBI" id="CHEBI:30616"/>
        <dbReference type="ChEBI" id="CHEBI:33019"/>
        <dbReference type="ChEBI" id="CHEBI:45075"/>
        <dbReference type="ChEBI" id="CHEBI:61036"/>
        <dbReference type="ChEBI" id="CHEBI:456215"/>
        <dbReference type="EC" id="6.3.4.20"/>
    </reaction>
</comment>
<keyword evidence="6" id="KW-0862">Zinc</keyword>
<dbReference type="GO" id="GO:0016874">
    <property type="term" value="F:ligase activity"/>
    <property type="evidence" value="ECO:0007669"/>
    <property type="project" value="UniProtKB-KW"/>
</dbReference>
<name>A0A839ZVH1_9CAUL</name>
<dbReference type="EC" id="6.3.4.20" evidence="9"/>
<reference evidence="11 12" key="1">
    <citation type="submission" date="2020-08" db="EMBL/GenBank/DDBJ databases">
        <title>Genomic Encyclopedia of Type Strains, Phase IV (KMG-IV): sequencing the most valuable type-strain genomes for metagenomic binning, comparative biology and taxonomic classification.</title>
        <authorList>
            <person name="Goeker M."/>
        </authorList>
    </citation>
    <scope>NUCLEOTIDE SEQUENCE [LARGE SCALE GENOMIC DNA]</scope>
    <source>
        <strain evidence="11 12">DSM 21793</strain>
    </source>
</reference>
<dbReference type="GO" id="GO:0008616">
    <property type="term" value="P:tRNA queuosine(34) biosynthetic process"/>
    <property type="evidence" value="ECO:0007669"/>
    <property type="project" value="UniProtKB-KW"/>
</dbReference>
<keyword evidence="4" id="KW-0547">Nucleotide-binding</keyword>
<dbReference type="GO" id="GO:0005524">
    <property type="term" value="F:ATP binding"/>
    <property type="evidence" value="ECO:0007669"/>
    <property type="project" value="UniProtKB-KW"/>
</dbReference>
<evidence type="ECO:0000256" key="8">
    <source>
        <dbReference type="ARBA" id="ARBA00037993"/>
    </source>
</evidence>
<keyword evidence="12" id="KW-1185">Reference proteome</keyword>
<sequence length="197" mass="21213">MRAILMSGGMDSISVAWWRRPDVAIFVDYGQRAAQAEFDAGAAACAAMEIRHEAIKVDCSALGSGDMAGTPASAVAPVPEWWPFRNQLLLTLAGMFAIKLGARRLEIGALRTDGEHADGRPEFIERISALMAMQEGGLTVEAPAIGLDAVELVRTSAIPREVLGWAHSCHTGNLACGQCRGCIKHYKTWEALGWDPH</sequence>
<evidence type="ECO:0000256" key="4">
    <source>
        <dbReference type="ARBA" id="ARBA00022741"/>
    </source>
</evidence>
<dbReference type="PANTHER" id="PTHR42914:SF1">
    <property type="entry name" value="7-CYANO-7-DEAZAGUANINE SYNTHASE"/>
    <property type="match status" value="1"/>
</dbReference>
<dbReference type="Gene3D" id="3.40.50.620">
    <property type="entry name" value="HUPs"/>
    <property type="match status" value="1"/>
</dbReference>
<proteinExistence type="inferred from homology"/>
<evidence type="ECO:0000256" key="1">
    <source>
        <dbReference type="ARBA" id="ARBA00005061"/>
    </source>
</evidence>
<dbReference type="Proteomes" id="UP000530564">
    <property type="component" value="Unassembled WGS sequence"/>
</dbReference>
<keyword evidence="2 11" id="KW-0436">Ligase</keyword>
<protein>
    <recommendedName>
        <fullName evidence="9">7-cyano-7-deazaguanine synthase</fullName>
        <ecNumber evidence="9">6.3.4.20</ecNumber>
    </recommendedName>
</protein>
<dbReference type="EMBL" id="JACIDK010000002">
    <property type="protein sequence ID" value="MBB3890465.1"/>
    <property type="molecule type" value="Genomic_DNA"/>
</dbReference>
<evidence type="ECO:0000313" key="12">
    <source>
        <dbReference type="Proteomes" id="UP000530564"/>
    </source>
</evidence>
<dbReference type="GO" id="GO:0046872">
    <property type="term" value="F:metal ion binding"/>
    <property type="evidence" value="ECO:0007669"/>
    <property type="project" value="UniProtKB-KW"/>
</dbReference>
<evidence type="ECO:0000256" key="10">
    <source>
        <dbReference type="ARBA" id="ARBA00047890"/>
    </source>
</evidence>
<organism evidence="11 12">
    <name type="scientific">Phenylobacterium haematophilum</name>
    <dbReference type="NCBI Taxonomy" id="98513"/>
    <lineage>
        <taxon>Bacteria</taxon>
        <taxon>Pseudomonadati</taxon>
        <taxon>Pseudomonadota</taxon>
        <taxon>Alphaproteobacteria</taxon>
        <taxon>Caulobacterales</taxon>
        <taxon>Caulobacteraceae</taxon>
        <taxon>Phenylobacterium</taxon>
    </lineage>
</organism>
<keyword evidence="5" id="KW-0671">Queuosine biosynthesis</keyword>
<dbReference type="RefSeq" id="WP_183770657.1">
    <property type="nucleotide sequence ID" value="NZ_JACIDK010000002.1"/>
</dbReference>
<dbReference type="PANTHER" id="PTHR42914">
    <property type="entry name" value="7-CYANO-7-DEAZAGUANINE SYNTHASE"/>
    <property type="match status" value="1"/>
</dbReference>
<evidence type="ECO:0000256" key="7">
    <source>
        <dbReference type="ARBA" id="ARBA00022840"/>
    </source>
</evidence>
<dbReference type="AlphaFoldDB" id="A0A839ZVH1"/>
<evidence type="ECO:0000313" key="11">
    <source>
        <dbReference type="EMBL" id="MBB3890465.1"/>
    </source>
</evidence>
<evidence type="ECO:0000256" key="3">
    <source>
        <dbReference type="ARBA" id="ARBA00022723"/>
    </source>
</evidence>
<evidence type="ECO:0000256" key="2">
    <source>
        <dbReference type="ARBA" id="ARBA00022598"/>
    </source>
</evidence>
<keyword evidence="3" id="KW-0479">Metal-binding</keyword>
<gene>
    <name evidence="11" type="ORF">GGQ61_001182</name>
</gene>
<dbReference type="InterPro" id="IPR014729">
    <property type="entry name" value="Rossmann-like_a/b/a_fold"/>
</dbReference>
<dbReference type="InterPro" id="IPR018317">
    <property type="entry name" value="QueC"/>
</dbReference>
<evidence type="ECO:0000256" key="9">
    <source>
        <dbReference type="ARBA" id="ARBA00039149"/>
    </source>
</evidence>
<comment type="caution">
    <text evidence="11">The sequence shown here is derived from an EMBL/GenBank/DDBJ whole genome shotgun (WGS) entry which is preliminary data.</text>
</comment>
<comment type="similarity">
    <text evidence="8">Belongs to the QueC family.</text>
</comment>
<evidence type="ECO:0000256" key="6">
    <source>
        <dbReference type="ARBA" id="ARBA00022833"/>
    </source>
</evidence>
<comment type="pathway">
    <text evidence="1">Purine metabolism; 7-cyano-7-deazaguanine biosynthesis.</text>
</comment>
<accession>A0A839ZVH1</accession>
<dbReference type="SUPFAM" id="SSF52402">
    <property type="entry name" value="Adenine nucleotide alpha hydrolases-like"/>
    <property type="match status" value="1"/>
</dbReference>
<evidence type="ECO:0000256" key="5">
    <source>
        <dbReference type="ARBA" id="ARBA00022785"/>
    </source>
</evidence>